<sequence>MEISELEPKIKDTQVELIRHQEKTQKFKEYVQGLLIGLYTQDEFNRRVDVIFNETFKRDTHD</sequence>
<dbReference type="EMBL" id="EF089397">
    <property type="protein sequence ID" value="ABL97555.1"/>
    <property type="molecule type" value="Genomic_DNA"/>
</dbReference>
<dbReference type="AlphaFoldDB" id="A4GHJ4"/>
<proteinExistence type="predicted"/>
<reference evidence="1" key="1">
    <citation type="journal article" date="2007" name="Environ. Microbiol.">
        <title>Proteorhodopsin photosystem gene clusters exhibit co-evolutionary trends and shared ancestry among diverse marine microbial phyla.</title>
        <authorList>
            <person name="McCarren J."/>
            <person name="Delong E.F."/>
        </authorList>
    </citation>
    <scope>NUCLEOTIDE SEQUENCE</scope>
</reference>
<name>A4GHJ4_9BACT</name>
<protein>
    <submittedName>
        <fullName evidence="1">Uncharacterized protein</fullName>
    </submittedName>
</protein>
<accession>A4GHJ4</accession>
<evidence type="ECO:0000313" key="1">
    <source>
        <dbReference type="EMBL" id="ABL97555.1"/>
    </source>
</evidence>
<organism evidence="1">
    <name type="scientific">uncultured marine bacterium EB0_35D03</name>
    <dbReference type="NCBI Taxonomy" id="415435"/>
    <lineage>
        <taxon>Bacteria</taxon>
        <taxon>environmental samples</taxon>
    </lineage>
</organism>
<gene>
    <name evidence="1" type="ORF">MBMO_EB0-35D03.0018</name>
</gene>